<dbReference type="InterPro" id="IPR037883">
    <property type="entry name" value="Knr4/Smi1-like_sf"/>
</dbReference>
<evidence type="ECO:0000259" key="1">
    <source>
        <dbReference type="Pfam" id="PF09346"/>
    </source>
</evidence>
<dbReference type="Proteomes" id="UP000254065">
    <property type="component" value="Unassembled WGS sequence"/>
</dbReference>
<gene>
    <name evidence="2" type="ORF">NCTC12877_00692</name>
</gene>
<dbReference type="SUPFAM" id="SSF160631">
    <property type="entry name" value="SMI1/KNR4-like"/>
    <property type="match status" value="1"/>
</dbReference>
<dbReference type="Gene3D" id="3.40.1580.10">
    <property type="entry name" value="SMI1/KNR4-like"/>
    <property type="match status" value="1"/>
</dbReference>
<name>A0A378QXR7_9GAMM</name>
<sequence>MKELILTLKKDWSLSKKPQYCNDSFELLCVFGNEGLEIDLMKSVSKLGIVNIPPNFLDFIKETNGAKLFYDKAYGQAGMDLYGTDVVYEKNLEWRNSYLSQDLLPTDLIIGEFLGDSDLVVLRCDKNSDDYGDIIILLPLDERKDWYFLDENFESFLRNFCNNEGVKYWEIS</sequence>
<protein>
    <recommendedName>
        <fullName evidence="1">Knr4/Smi1-like domain-containing protein</fullName>
    </recommendedName>
</protein>
<reference evidence="2 3" key="1">
    <citation type="submission" date="2018-06" db="EMBL/GenBank/DDBJ databases">
        <authorList>
            <consortium name="Pathogen Informatics"/>
            <person name="Doyle S."/>
        </authorList>
    </citation>
    <scope>NUCLEOTIDE SEQUENCE [LARGE SCALE GENOMIC DNA]</scope>
    <source>
        <strain evidence="2 3">NCTC12877</strain>
    </source>
</reference>
<feature type="domain" description="Knr4/Smi1-like" evidence="1">
    <location>
        <begin position="50"/>
        <end position="158"/>
    </location>
</feature>
<dbReference type="AlphaFoldDB" id="A0A378QXR7"/>
<dbReference type="Pfam" id="PF09346">
    <property type="entry name" value="SMI1_KNR4"/>
    <property type="match status" value="1"/>
</dbReference>
<evidence type="ECO:0000313" key="3">
    <source>
        <dbReference type="Proteomes" id="UP000254065"/>
    </source>
</evidence>
<keyword evidence="3" id="KW-1185">Reference proteome</keyword>
<accession>A0A378QXR7</accession>
<dbReference type="InterPro" id="IPR018958">
    <property type="entry name" value="Knr4/Smi1-like_dom"/>
</dbReference>
<dbReference type="STRING" id="1122244.GCA_000426885_02506"/>
<organism evidence="2 3">
    <name type="scientific">Moraxella caprae</name>
    <dbReference type="NCBI Taxonomy" id="90240"/>
    <lineage>
        <taxon>Bacteria</taxon>
        <taxon>Pseudomonadati</taxon>
        <taxon>Pseudomonadota</taxon>
        <taxon>Gammaproteobacteria</taxon>
        <taxon>Moraxellales</taxon>
        <taxon>Moraxellaceae</taxon>
        <taxon>Moraxella</taxon>
    </lineage>
</organism>
<dbReference type="RefSeq" id="WP_051226066.1">
    <property type="nucleotide sequence ID" value="NZ_UGQB01000004.1"/>
</dbReference>
<proteinExistence type="predicted"/>
<dbReference type="EMBL" id="UGQB01000004">
    <property type="protein sequence ID" value="STZ07715.1"/>
    <property type="molecule type" value="Genomic_DNA"/>
</dbReference>
<dbReference type="OrthoDB" id="6685214at2"/>
<evidence type="ECO:0000313" key="2">
    <source>
        <dbReference type="EMBL" id="STZ07715.1"/>
    </source>
</evidence>